<dbReference type="STRING" id="1076935.U4LHY6"/>
<protein>
    <recommendedName>
        <fullName evidence="3 9">Mediator of RNA polymerase II transcription subunit 16</fullName>
    </recommendedName>
    <alternativeName>
        <fullName evidence="8 9">Mediator complex subunit 16</fullName>
    </alternativeName>
</protein>
<dbReference type="AlphaFoldDB" id="U4LHY6"/>
<dbReference type="PANTHER" id="PTHR13224:SF6">
    <property type="entry name" value="MEDIATOR OF RNA POLYMERASE II TRANSCRIPTION SUBUNIT 16"/>
    <property type="match status" value="1"/>
</dbReference>
<dbReference type="OrthoDB" id="4139168at2759"/>
<evidence type="ECO:0000259" key="11">
    <source>
        <dbReference type="Pfam" id="PF11635"/>
    </source>
</evidence>
<evidence type="ECO:0000256" key="2">
    <source>
        <dbReference type="ARBA" id="ARBA00006543"/>
    </source>
</evidence>
<reference evidence="13 14" key="1">
    <citation type="journal article" date="2013" name="PLoS Genet.">
        <title>The genome and development-dependent transcriptomes of Pyronema confluens: a window into fungal evolution.</title>
        <authorList>
            <person name="Traeger S."/>
            <person name="Altegoer F."/>
            <person name="Freitag M."/>
            <person name="Gabaldon T."/>
            <person name="Kempken F."/>
            <person name="Kumar A."/>
            <person name="Marcet-Houben M."/>
            <person name="Poggeler S."/>
            <person name="Stajich J.E."/>
            <person name="Nowrousian M."/>
        </authorList>
    </citation>
    <scope>NUCLEOTIDE SEQUENCE [LARGE SCALE GENOMIC DNA]</scope>
    <source>
        <strain evidence="14">CBS 100304</strain>
        <tissue evidence="13">Vegetative mycelium</tissue>
    </source>
</reference>
<sequence>MSAPMEMYDPMDVTPPPASQPPTSQPLAVASSPGANTATSNPEMEFHDDLFGDNSDKLNALRLSTRLDELRRNGCNQRVAWSKLGCIALIDAAGTGVETRHLACNPEDGKWLLSDAYRINGVAKHHDEQKLQHLEWSSHGADLAVVDVLGNVSFFTVHVAINTLTFMTILKQPDNDDDSNALAGFWWLPAERPFALHSATKLEGRRYHYQTLSFRSFGPFHPVQNKGAAIGVTGNGTVKLWYHDGIMTYKQVSSELESLTTLNDIFTHASMSWTWGPEASAILAVYTHSRQLRVYKLQIKWNILPPNPPQPQGAPPVKPTTITTPPTLVIQRIKIIDSVLPLDCPQDPSRLHLTHLEVLSPMVGNPGAQLSPSTVLCVFSGKHPEGNLFSVVSRWDLKDTPSSSHPSFEQLNMRRASISSPVSAELDIHRLEEVMLDKCVIRVSSVMMGTIVSFASSDGTFEFRDRNHLQPFPATSLDKITGIFQSDFSFTENGDCLELILSPNNAVAVRLNYDHELIMQVMSYTRGPVSEAPHMEIACVSLATQHAYSCSNYLNNDDLLLVARKYQSKAFNSFFLTEVHKALALKMDFAVSESPSERLVRNPLLQRCLSLQFALDFQGENTPANLPGKLAWSTLHLRVASLAFGLTWNSAQRHQTNRLSAGEEFKISEALESLKGLVRWFMDMQAFIVSDLFDLAKECQGRTTDLAFVREKMVESNSPALLLLLASSPRAFMRYNCRSLRGLESITNKPMPGEDPQSQAEATSFRLPIDLSPIRLGRFEKMLTDIDGTIRAAYQEIKEPDRIIAERDLFVKTEIPAVFAGSVDRILGELVKGMKNDVELAKLFFKDTSWLGMSDDIMSRMYRKKTMIDAVRKTEIKPDGGKVLRLRRCTRCCSIVEEAVMSKTTDAVRAWERILGMDRIKVEEETEEEKFWEEMRRRNRDAVYRMREMEMGRNVGGAQE</sequence>
<keyword evidence="6 9" id="KW-0804">Transcription</keyword>
<dbReference type="Pfam" id="PF11635">
    <property type="entry name" value="Med16_N"/>
    <property type="match status" value="1"/>
</dbReference>
<proteinExistence type="inferred from homology"/>
<feature type="compositionally biased region" description="Pro residues" evidence="10">
    <location>
        <begin position="13"/>
        <end position="24"/>
    </location>
</feature>
<keyword evidence="5 9" id="KW-0010">Activator</keyword>
<evidence type="ECO:0000256" key="1">
    <source>
        <dbReference type="ARBA" id="ARBA00004123"/>
    </source>
</evidence>
<evidence type="ECO:0000259" key="12">
    <source>
        <dbReference type="Pfam" id="PF20719"/>
    </source>
</evidence>
<dbReference type="Pfam" id="PF20719">
    <property type="entry name" value="Med16_C"/>
    <property type="match status" value="1"/>
</dbReference>
<accession>U4LHY6</accession>
<dbReference type="InterPro" id="IPR048339">
    <property type="entry name" value="Mediator_Med16_C"/>
</dbReference>
<dbReference type="InterPro" id="IPR048338">
    <property type="entry name" value="Mediator_Med16"/>
</dbReference>
<name>U4LHY6_PYROM</name>
<evidence type="ECO:0000256" key="7">
    <source>
        <dbReference type="ARBA" id="ARBA00023242"/>
    </source>
</evidence>
<evidence type="ECO:0000256" key="8">
    <source>
        <dbReference type="ARBA" id="ARBA00032015"/>
    </source>
</evidence>
<dbReference type="GO" id="GO:0016592">
    <property type="term" value="C:mediator complex"/>
    <property type="evidence" value="ECO:0007669"/>
    <property type="project" value="InterPro"/>
</dbReference>
<evidence type="ECO:0000256" key="9">
    <source>
        <dbReference type="RuleBase" id="RU364149"/>
    </source>
</evidence>
<comment type="subcellular location">
    <subcellularLocation>
        <location evidence="1 9">Nucleus</location>
    </subcellularLocation>
</comment>
<keyword evidence="4 9" id="KW-0805">Transcription regulation</keyword>
<evidence type="ECO:0000256" key="6">
    <source>
        <dbReference type="ARBA" id="ARBA00023163"/>
    </source>
</evidence>
<dbReference type="PANTHER" id="PTHR13224">
    <property type="entry name" value="THYROID HORMONE RECEPTOR-ASSOCIATED PROTEIN-RELATED"/>
    <property type="match status" value="1"/>
</dbReference>
<dbReference type="EMBL" id="HF935541">
    <property type="protein sequence ID" value="CCX31142.1"/>
    <property type="molecule type" value="Genomic_DNA"/>
</dbReference>
<comment type="similarity">
    <text evidence="2 9">Belongs to the Mediator complex subunit 16 family.</text>
</comment>
<dbReference type="InterPro" id="IPR021665">
    <property type="entry name" value="Mediator_Med16_N"/>
</dbReference>
<dbReference type="eggNOG" id="ENOG502QQU3">
    <property type="taxonomic scope" value="Eukaryota"/>
</dbReference>
<keyword evidence="14" id="KW-1185">Reference proteome</keyword>
<evidence type="ECO:0000256" key="10">
    <source>
        <dbReference type="SAM" id="MobiDB-lite"/>
    </source>
</evidence>
<comment type="subunit">
    <text evidence="9">Component of the Mediator complex.</text>
</comment>
<evidence type="ECO:0000313" key="14">
    <source>
        <dbReference type="Proteomes" id="UP000018144"/>
    </source>
</evidence>
<feature type="domain" description="Mediator complex subunit Med16 N-terminal" evidence="11">
    <location>
        <begin position="174"/>
        <end position="489"/>
    </location>
</feature>
<keyword evidence="7 9" id="KW-0539">Nucleus</keyword>
<evidence type="ECO:0000256" key="3">
    <source>
        <dbReference type="ARBA" id="ARBA00019614"/>
    </source>
</evidence>
<gene>
    <name evidence="9" type="primary">MED16</name>
    <name evidence="13" type="ORF">PCON_10032</name>
</gene>
<evidence type="ECO:0000313" key="13">
    <source>
        <dbReference type="EMBL" id="CCX31142.1"/>
    </source>
</evidence>
<comment type="function">
    <text evidence="9">Component of the Mediator complex, a coactivator involved in the regulated transcription of nearly all RNA polymerase II-dependent genes. Mediator functions as a bridge to convey information from gene-specific regulatory proteins to the basal RNA polymerase II transcription machinery. Mediator is recruited to promoters by direct interactions with regulatory proteins and serves as a scaffold for the assembly of a functional preinitiation complex with RNA polymerase II and the general transcription factors.</text>
</comment>
<dbReference type="OMA" id="FDTTWLG"/>
<feature type="region of interest" description="Disordered" evidence="10">
    <location>
        <begin position="1"/>
        <end position="43"/>
    </location>
</feature>
<feature type="domain" description="Mediator complex subunit 16 C-terminal" evidence="12">
    <location>
        <begin position="835"/>
        <end position="913"/>
    </location>
</feature>
<dbReference type="GO" id="GO:0045893">
    <property type="term" value="P:positive regulation of DNA-templated transcription"/>
    <property type="evidence" value="ECO:0007669"/>
    <property type="project" value="TreeGrafter"/>
</dbReference>
<organism evidence="13 14">
    <name type="scientific">Pyronema omphalodes (strain CBS 100304)</name>
    <name type="common">Pyronema confluens</name>
    <dbReference type="NCBI Taxonomy" id="1076935"/>
    <lineage>
        <taxon>Eukaryota</taxon>
        <taxon>Fungi</taxon>
        <taxon>Dikarya</taxon>
        <taxon>Ascomycota</taxon>
        <taxon>Pezizomycotina</taxon>
        <taxon>Pezizomycetes</taxon>
        <taxon>Pezizales</taxon>
        <taxon>Pyronemataceae</taxon>
        <taxon>Pyronema</taxon>
    </lineage>
</organism>
<feature type="compositionally biased region" description="Polar residues" evidence="10">
    <location>
        <begin position="33"/>
        <end position="42"/>
    </location>
</feature>
<evidence type="ECO:0000256" key="5">
    <source>
        <dbReference type="ARBA" id="ARBA00023159"/>
    </source>
</evidence>
<evidence type="ECO:0000256" key="4">
    <source>
        <dbReference type="ARBA" id="ARBA00023015"/>
    </source>
</evidence>
<dbReference type="Proteomes" id="UP000018144">
    <property type="component" value="Unassembled WGS sequence"/>
</dbReference>